<keyword evidence="4" id="KW-1185">Reference proteome</keyword>
<proteinExistence type="inferred from homology"/>
<dbReference type="PANTHER" id="PTHR42901">
    <property type="entry name" value="ALCOHOL DEHYDROGENASE"/>
    <property type="match status" value="1"/>
</dbReference>
<sequence>MSSSTKVASNDEIYTSITKAFHKEPYPSISPQRPELSHAGKSVLVTGGGGGIGFHIAKAFLQASAATVIIVGRRLDFINKAAAQLGQEFPDSKVLGLQCDVASSADVDRVWADLRKRGVAVDVLVLNATIVPPPKPLLELGAESLRDNFNVNVIGNLDMTQHFYKQDESRATKSLVYVSTVAAHNFKTAGVMPAYGLTKNAGTLAMQLIAKDTPREAMQIVSFNPGPVWTPAAESAGVQKGELDFNDPDLPGQFAVWCASPEAAFLHGRFVWTEWDVDEMKSGDLRKKIDETPTYLQIGIHGV</sequence>
<gene>
    <name evidence="3" type="ORF">PG996_013922</name>
</gene>
<dbReference type="SUPFAM" id="SSF51735">
    <property type="entry name" value="NAD(P)-binding Rossmann-fold domains"/>
    <property type="match status" value="1"/>
</dbReference>
<dbReference type="Pfam" id="PF00106">
    <property type="entry name" value="adh_short"/>
    <property type="match status" value="1"/>
</dbReference>
<dbReference type="PRINTS" id="PR00081">
    <property type="entry name" value="GDHRDH"/>
</dbReference>
<dbReference type="PANTHER" id="PTHR42901:SF1">
    <property type="entry name" value="ALCOHOL DEHYDROGENASE"/>
    <property type="match status" value="1"/>
</dbReference>
<evidence type="ECO:0000256" key="2">
    <source>
        <dbReference type="ARBA" id="ARBA00023002"/>
    </source>
</evidence>
<reference evidence="3 4" key="1">
    <citation type="submission" date="2023-01" db="EMBL/GenBank/DDBJ databases">
        <title>Analysis of 21 Apiospora genomes using comparative genomics revels a genus with tremendous synthesis potential of carbohydrate active enzymes and secondary metabolites.</title>
        <authorList>
            <person name="Sorensen T."/>
        </authorList>
    </citation>
    <scope>NUCLEOTIDE SEQUENCE [LARGE SCALE GENOMIC DNA]</scope>
    <source>
        <strain evidence="3 4">CBS 83171</strain>
    </source>
</reference>
<comment type="similarity">
    <text evidence="1">Belongs to the short-chain dehydrogenases/reductases (SDR) family.</text>
</comment>
<evidence type="ECO:0000313" key="3">
    <source>
        <dbReference type="EMBL" id="KAK8045858.1"/>
    </source>
</evidence>
<dbReference type="Gene3D" id="3.40.50.720">
    <property type="entry name" value="NAD(P)-binding Rossmann-like Domain"/>
    <property type="match status" value="1"/>
</dbReference>
<comment type="caution">
    <text evidence="3">The sequence shown here is derived from an EMBL/GenBank/DDBJ whole genome shotgun (WGS) entry which is preliminary data.</text>
</comment>
<organism evidence="3 4">
    <name type="scientific">Apiospora saccharicola</name>
    <dbReference type="NCBI Taxonomy" id="335842"/>
    <lineage>
        <taxon>Eukaryota</taxon>
        <taxon>Fungi</taxon>
        <taxon>Dikarya</taxon>
        <taxon>Ascomycota</taxon>
        <taxon>Pezizomycotina</taxon>
        <taxon>Sordariomycetes</taxon>
        <taxon>Xylariomycetidae</taxon>
        <taxon>Amphisphaeriales</taxon>
        <taxon>Apiosporaceae</taxon>
        <taxon>Apiospora</taxon>
    </lineage>
</organism>
<keyword evidence="2" id="KW-0560">Oxidoreductase</keyword>
<dbReference type="InterPro" id="IPR002347">
    <property type="entry name" value="SDR_fam"/>
</dbReference>
<dbReference type="Proteomes" id="UP001446871">
    <property type="component" value="Unassembled WGS sequence"/>
</dbReference>
<dbReference type="CDD" id="cd05233">
    <property type="entry name" value="SDR_c"/>
    <property type="match status" value="1"/>
</dbReference>
<evidence type="ECO:0000313" key="4">
    <source>
        <dbReference type="Proteomes" id="UP001446871"/>
    </source>
</evidence>
<protein>
    <submittedName>
        <fullName evidence="3">Short-chain dehydrogenase</fullName>
    </submittedName>
</protein>
<accession>A0ABR1TJK7</accession>
<evidence type="ECO:0000256" key="1">
    <source>
        <dbReference type="ARBA" id="ARBA00006484"/>
    </source>
</evidence>
<dbReference type="InterPro" id="IPR036291">
    <property type="entry name" value="NAD(P)-bd_dom_sf"/>
</dbReference>
<dbReference type="EMBL" id="JAQQWM010000009">
    <property type="protein sequence ID" value="KAK8045858.1"/>
    <property type="molecule type" value="Genomic_DNA"/>
</dbReference>
<name>A0ABR1TJK7_9PEZI</name>